<proteinExistence type="predicted"/>
<evidence type="ECO:0000313" key="1">
    <source>
        <dbReference type="EMBL" id="GIX95606.1"/>
    </source>
</evidence>
<name>A0AAV4PIN4_CAEEX</name>
<keyword evidence="2" id="KW-1185">Reference proteome</keyword>
<sequence>MPRILIRGAAYLVPCNGIPASESYQKNFLSIAIQAILGCSGREEQIALRFFRHRSRQTSTRFQLIRGSFWKGTVTLSDFLFPAFGGHRLMPYFAF</sequence>
<evidence type="ECO:0000313" key="2">
    <source>
        <dbReference type="Proteomes" id="UP001054945"/>
    </source>
</evidence>
<dbReference type="AlphaFoldDB" id="A0AAV4PIN4"/>
<dbReference type="EMBL" id="BPLR01004541">
    <property type="protein sequence ID" value="GIX95606.1"/>
    <property type="molecule type" value="Genomic_DNA"/>
</dbReference>
<reference evidence="1 2" key="1">
    <citation type="submission" date="2021-06" db="EMBL/GenBank/DDBJ databases">
        <title>Caerostris extrusa draft genome.</title>
        <authorList>
            <person name="Kono N."/>
            <person name="Arakawa K."/>
        </authorList>
    </citation>
    <scope>NUCLEOTIDE SEQUENCE [LARGE SCALE GENOMIC DNA]</scope>
</reference>
<comment type="caution">
    <text evidence="1">The sequence shown here is derived from an EMBL/GenBank/DDBJ whole genome shotgun (WGS) entry which is preliminary data.</text>
</comment>
<organism evidence="1 2">
    <name type="scientific">Caerostris extrusa</name>
    <name type="common">Bark spider</name>
    <name type="synonym">Caerostris bankana</name>
    <dbReference type="NCBI Taxonomy" id="172846"/>
    <lineage>
        <taxon>Eukaryota</taxon>
        <taxon>Metazoa</taxon>
        <taxon>Ecdysozoa</taxon>
        <taxon>Arthropoda</taxon>
        <taxon>Chelicerata</taxon>
        <taxon>Arachnida</taxon>
        <taxon>Araneae</taxon>
        <taxon>Araneomorphae</taxon>
        <taxon>Entelegynae</taxon>
        <taxon>Araneoidea</taxon>
        <taxon>Araneidae</taxon>
        <taxon>Caerostris</taxon>
    </lineage>
</organism>
<dbReference type="Proteomes" id="UP001054945">
    <property type="component" value="Unassembled WGS sequence"/>
</dbReference>
<gene>
    <name evidence="1" type="ORF">CEXT_229641</name>
</gene>
<accession>A0AAV4PIN4</accession>
<protein>
    <submittedName>
        <fullName evidence="1">Uncharacterized protein</fullName>
    </submittedName>
</protein>